<name>A0A3B0XZX6_9ZZZZ</name>
<proteinExistence type="predicted"/>
<evidence type="ECO:0000259" key="15">
    <source>
        <dbReference type="PROSITE" id="PS50109"/>
    </source>
</evidence>
<dbReference type="SMART" id="SM00388">
    <property type="entry name" value="HisKA"/>
    <property type="match status" value="1"/>
</dbReference>
<dbReference type="InterPro" id="IPR036097">
    <property type="entry name" value="HisK_dim/P_sf"/>
</dbReference>
<dbReference type="Pfam" id="PF17159">
    <property type="entry name" value="MASE3"/>
    <property type="match status" value="1"/>
</dbReference>
<evidence type="ECO:0000256" key="9">
    <source>
        <dbReference type="ARBA" id="ARBA00022777"/>
    </source>
</evidence>
<comment type="subcellular location">
    <subcellularLocation>
        <location evidence="2">Cell membrane</location>
        <topology evidence="2">Multi-pass membrane protein</topology>
    </subcellularLocation>
</comment>
<gene>
    <name evidence="19" type="ORF">MNBD_GAMMA08-71</name>
</gene>
<feature type="domain" description="Histidine kinase" evidence="15">
    <location>
        <begin position="437"/>
        <end position="658"/>
    </location>
</feature>
<evidence type="ECO:0000256" key="8">
    <source>
        <dbReference type="ARBA" id="ARBA00022741"/>
    </source>
</evidence>
<feature type="transmembrane region" description="Helical" evidence="14">
    <location>
        <begin position="192"/>
        <end position="207"/>
    </location>
</feature>
<dbReference type="Pfam" id="PF01627">
    <property type="entry name" value="Hpt"/>
    <property type="match status" value="1"/>
</dbReference>
<dbReference type="SUPFAM" id="SSF55874">
    <property type="entry name" value="ATPase domain of HSP90 chaperone/DNA topoisomerase II/histidine kinase"/>
    <property type="match status" value="1"/>
</dbReference>
<feature type="transmembrane region" description="Helical" evidence="14">
    <location>
        <begin position="55"/>
        <end position="73"/>
    </location>
</feature>
<evidence type="ECO:0000256" key="13">
    <source>
        <dbReference type="ARBA" id="ARBA00023136"/>
    </source>
</evidence>
<dbReference type="Gene3D" id="3.40.50.2300">
    <property type="match status" value="2"/>
</dbReference>
<dbReference type="InterPro" id="IPR036641">
    <property type="entry name" value="HPT_dom_sf"/>
</dbReference>
<dbReference type="Gene3D" id="1.20.120.160">
    <property type="entry name" value="HPT domain"/>
    <property type="match status" value="1"/>
</dbReference>
<feature type="transmembrane region" description="Helical" evidence="14">
    <location>
        <begin position="21"/>
        <end position="43"/>
    </location>
</feature>
<feature type="domain" description="PAS" evidence="17">
    <location>
        <begin position="292"/>
        <end position="360"/>
    </location>
</feature>
<dbReference type="Pfam" id="PF00512">
    <property type="entry name" value="HisKA"/>
    <property type="match status" value="1"/>
</dbReference>
<dbReference type="CDD" id="cd00088">
    <property type="entry name" value="HPT"/>
    <property type="match status" value="1"/>
</dbReference>
<dbReference type="InterPro" id="IPR004358">
    <property type="entry name" value="Sig_transdc_His_kin-like_C"/>
</dbReference>
<dbReference type="PROSITE" id="PS50109">
    <property type="entry name" value="HIS_KIN"/>
    <property type="match status" value="1"/>
</dbReference>
<keyword evidence="5" id="KW-0597">Phosphoprotein</keyword>
<dbReference type="GO" id="GO:0005886">
    <property type="term" value="C:plasma membrane"/>
    <property type="evidence" value="ECO:0007669"/>
    <property type="project" value="UniProtKB-SubCell"/>
</dbReference>
<reference evidence="19" key="1">
    <citation type="submission" date="2018-06" db="EMBL/GenBank/DDBJ databases">
        <authorList>
            <person name="Zhirakovskaya E."/>
        </authorList>
    </citation>
    <scope>NUCLEOTIDE SEQUENCE</scope>
</reference>
<dbReference type="PROSITE" id="PS50110">
    <property type="entry name" value="RESPONSE_REGULATORY"/>
    <property type="match status" value="2"/>
</dbReference>
<comment type="catalytic activity">
    <reaction evidence="1">
        <text>ATP + protein L-histidine = ADP + protein N-phospho-L-histidine.</text>
        <dbReference type="EC" id="2.7.13.3"/>
    </reaction>
</comment>
<dbReference type="Gene3D" id="3.30.565.10">
    <property type="entry name" value="Histidine kinase-like ATPase, C-terminal domain"/>
    <property type="match status" value="1"/>
</dbReference>
<dbReference type="InterPro" id="IPR003661">
    <property type="entry name" value="HisK_dim/P_dom"/>
</dbReference>
<feature type="domain" description="HPt" evidence="18">
    <location>
        <begin position="984"/>
        <end position="1079"/>
    </location>
</feature>
<dbReference type="Pfam" id="PF00072">
    <property type="entry name" value="Response_reg"/>
    <property type="match status" value="2"/>
</dbReference>
<dbReference type="EMBL" id="UOFH01000193">
    <property type="protein sequence ID" value="VAW61696.1"/>
    <property type="molecule type" value="Genomic_DNA"/>
</dbReference>
<dbReference type="PROSITE" id="PS50894">
    <property type="entry name" value="HPT"/>
    <property type="match status" value="1"/>
</dbReference>
<dbReference type="InterPro" id="IPR011006">
    <property type="entry name" value="CheY-like_superfamily"/>
</dbReference>
<feature type="transmembrane region" description="Helical" evidence="14">
    <location>
        <begin position="219"/>
        <end position="238"/>
    </location>
</feature>
<dbReference type="CDD" id="cd16922">
    <property type="entry name" value="HATPase_EvgS-ArcB-TorS-like"/>
    <property type="match status" value="1"/>
</dbReference>
<dbReference type="SUPFAM" id="SSF47226">
    <property type="entry name" value="Histidine-containing phosphotransfer domain, HPT domain"/>
    <property type="match status" value="1"/>
</dbReference>
<dbReference type="InterPro" id="IPR005467">
    <property type="entry name" value="His_kinase_dom"/>
</dbReference>
<dbReference type="CDD" id="cd00130">
    <property type="entry name" value="PAS"/>
    <property type="match status" value="1"/>
</dbReference>
<dbReference type="SUPFAM" id="SSF55785">
    <property type="entry name" value="PYP-like sensor domain (PAS domain)"/>
    <property type="match status" value="1"/>
</dbReference>
<keyword evidence="13 14" id="KW-0472">Membrane</keyword>
<keyword evidence="7 14" id="KW-0812">Transmembrane</keyword>
<feature type="transmembrane region" description="Helical" evidence="14">
    <location>
        <begin position="159"/>
        <end position="180"/>
    </location>
</feature>
<evidence type="ECO:0000313" key="19">
    <source>
        <dbReference type="EMBL" id="VAW61696.1"/>
    </source>
</evidence>
<dbReference type="EC" id="2.7.13.3" evidence="3"/>
<dbReference type="InterPro" id="IPR033425">
    <property type="entry name" value="MASE3"/>
</dbReference>
<evidence type="ECO:0000256" key="10">
    <source>
        <dbReference type="ARBA" id="ARBA00022840"/>
    </source>
</evidence>
<keyword evidence="6" id="KW-0808">Transferase</keyword>
<dbReference type="CDD" id="cd00082">
    <property type="entry name" value="HisKA"/>
    <property type="match status" value="1"/>
</dbReference>
<dbReference type="Gene3D" id="1.10.287.130">
    <property type="match status" value="1"/>
</dbReference>
<evidence type="ECO:0000256" key="12">
    <source>
        <dbReference type="ARBA" id="ARBA00023012"/>
    </source>
</evidence>
<evidence type="ECO:0000256" key="4">
    <source>
        <dbReference type="ARBA" id="ARBA00022475"/>
    </source>
</evidence>
<keyword evidence="9 19" id="KW-0418">Kinase</keyword>
<organism evidence="19">
    <name type="scientific">hydrothermal vent metagenome</name>
    <dbReference type="NCBI Taxonomy" id="652676"/>
    <lineage>
        <taxon>unclassified sequences</taxon>
        <taxon>metagenomes</taxon>
        <taxon>ecological metagenomes</taxon>
    </lineage>
</organism>
<dbReference type="FunFam" id="3.30.565.10:FF:000010">
    <property type="entry name" value="Sensor histidine kinase RcsC"/>
    <property type="match status" value="1"/>
</dbReference>
<dbReference type="CDD" id="cd17546">
    <property type="entry name" value="REC_hyHK_CKI1_RcsC-like"/>
    <property type="match status" value="2"/>
</dbReference>
<dbReference type="Gene3D" id="3.30.450.20">
    <property type="entry name" value="PAS domain"/>
    <property type="match status" value="1"/>
</dbReference>
<feature type="domain" description="Response regulatory" evidence="16">
    <location>
        <begin position="674"/>
        <end position="795"/>
    </location>
</feature>
<dbReference type="Pfam" id="PF02518">
    <property type="entry name" value="HATPase_c"/>
    <property type="match status" value="1"/>
</dbReference>
<dbReference type="NCBIfam" id="TIGR00229">
    <property type="entry name" value="sensory_box"/>
    <property type="match status" value="1"/>
</dbReference>
<dbReference type="SUPFAM" id="SSF52172">
    <property type="entry name" value="CheY-like"/>
    <property type="match status" value="2"/>
</dbReference>
<dbReference type="InterPro" id="IPR035965">
    <property type="entry name" value="PAS-like_dom_sf"/>
</dbReference>
<dbReference type="InterPro" id="IPR036890">
    <property type="entry name" value="HATPase_C_sf"/>
</dbReference>
<keyword evidence="12" id="KW-0902">Two-component regulatory system</keyword>
<evidence type="ECO:0000256" key="2">
    <source>
        <dbReference type="ARBA" id="ARBA00004651"/>
    </source>
</evidence>
<evidence type="ECO:0000259" key="17">
    <source>
        <dbReference type="PROSITE" id="PS50112"/>
    </source>
</evidence>
<dbReference type="PROSITE" id="PS50112">
    <property type="entry name" value="PAS"/>
    <property type="match status" value="1"/>
</dbReference>
<dbReference type="SUPFAM" id="SSF47384">
    <property type="entry name" value="Homodimeric domain of signal transducing histidine kinase"/>
    <property type="match status" value="1"/>
</dbReference>
<evidence type="ECO:0000259" key="16">
    <source>
        <dbReference type="PROSITE" id="PS50110"/>
    </source>
</evidence>
<dbReference type="InterPro" id="IPR003594">
    <property type="entry name" value="HATPase_dom"/>
</dbReference>
<protein>
    <recommendedName>
        <fullName evidence="3">histidine kinase</fullName>
        <ecNumber evidence="3">2.7.13.3</ecNumber>
    </recommendedName>
</protein>
<feature type="transmembrane region" description="Helical" evidence="14">
    <location>
        <begin position="80"/>
        <end position="99"/>
    </location>
</feature>
<evidence type="ECO:0000256" key="6">
    <source>
        <dbReference type="ARBA" id="ARBA00022679"/>
    </source>
</evidence>
<feature type="transmembrane region" description="Helical" evidence="14">
    <location>
        <begin position="119"/>
        <end position="139"/>
    </location>
</feature>
<dbReference type="InterPro" id="IPR000014">
    <property type="entry name" value="PAS"/>
</dbReference>
<evidence type="ECO:0000256" key="11">
    <source>
        <dbReference type="ARBA" id="ARBA00022989"/>
    </source>
</evidence>
<keyword evidence="10" id="KW-0067">ATP-binding</keyword>
<dbReference type="AlphaFoldDB" id="A0A3B0XZX6"/>
<sequence length="1087" mass="122935">MLKQSKYQLITTFMDIKNKKIKSYWIIGIGLSVTSILFSQFSWQGSAELHTLTELLATVLALFVGLLALIRFYSRGGSSYLVLGAGFIGVGMLDGYHAVVSSIWFKAYLPSDLPSLIPWSWLASRIFLSAILLSLYFIIKRESENKDTKKITSKRVFSFIFITTLCSFIFFAFTPLPNGYFNNAFFNRPEELIPATLFLFALFGFIKQENWQAKNFSDWLIIAIIVNLITQFLVMPYSNHLFDIQFNLAHLLKIISYICILYGLSFSAFNAFQEADIQTKIRKKAQISLEASEIRNRTMMNSLADGLILINETGVIENINNAACKLFGYSKLETLGKNIKILMSEPYHSQHDDYLSAHLKPGKENIILSNRKVIGLKKDGSTFPMELSVSKMKVSGKQKYSGIIRDDTQRLQAENELISARDKAQIATEAKSNFLATMSHEIRTPMNGVLGMIELLQDTPLNAQQKDIIKTISDSGSALLDIINDILEYSKVEAGKVELELFPFNLERTVYDVTRLLQVKAEEKNIELIFYYHTDCPQHVIGDAGRIRQIILNLVGNAIKFTENGQVMVEVKRTKNTDNNYNTCIEITDTGVGIKNKDKDMLFESFTQADNTTSRKYGGTGLGLSICKQLINLMEGTIDVKSELGDGSMFWFELFLEESGTPKKLIETDLNGMRILIVDNNPINVQILKEQLIKLNMIVSNESNTTDVIPQMLSAHKIEKPYNIVIINNMMPELNGADLGHEILNHNTLKNTPLVLLTSATNLGDAAVYKKIGFASYLTKPILSEILYKTLKRVLGLKHNEKIDDSTNDIFLTRHTIIEDEIESKNKHIALSGKVLLVEDMIINQKVALGLMERLDLKIDIANNGKEAVEKHSRNKYDIILMDCQMPTMDGFEATKIIRETDTDIPIIAVTANVLSSDKERCNQAGMNDHLSKPFNRQQLVNILSRWLNTEDTKTLNHSSHINVENEENNSINYETLSQMKKTLGSVFDELIPAYINQSDDIMKDFMSRFNENDIKTIERYAHSMKSSSLNLGAETVSEVALKLENMCRNNTEKTQIHAQIVSIIKEYNTAKNTLLNYHDRGNKSVE</sequence>
<evidence type="ECO:0000256" key="5">
    <source>
        <dbReference type="ARBA" id="ARBA00022553"/>
    </source>
</evidence>
<dbReference type="SMART" id="SM00387">
    <property type="entry name" value="HATPase_c"/>
    <property type="match status" value="1"/>
</dbReference>
<evidence type="ECO:0000256" key="3">
    <source>
        <dbReference type="ARBA" id="ARBA00012438"/>
    </source>
</evidence>
<dbReference type="PANTHER" id="PTHR45339">
    <property type="entry name" value="HYBRID SIGNAL TRANSDUCTION HISTIDINE KINASE J"/>
    <property type="match status" value="1"/>
</dbReference>
<dbReference type="InterPro" id="IPR008207">
    <property type="entry name" value="Sig_transdc_His_kin_Hpt_dom"/>
</dbReference>
<dbReference type="SMART" id="SM00091">
    <property type="entry name" value="PAS"/>
    <property type="match status" value="1"/>
</dbReference>
<feature type="domain" description="Response regulatory" evidence="16">
    <location>
        <begin position="834"/>
        <end position="948"/>
    </location>
</feature>
<dbReference type="FunFam" id="1.10.287.130:FF:000002">
    <property type="entry name" value="Two-component osmosensing histidine kinase"/>
    <property type="match status" value="1"/>
</dbReference>
<dbReference type="GO" id="GO:0006355">
    <property type="term" value="P:regulation of DNA-templated transcription"/>
    <property type="evidence" value="ECO:0007669"/>
    <property type="project" value="InterPro"/>
</dbReference>
<evidence type="ECO:0000259" key="18">
    <source>
        <dbReference type="PROSITE" id="PS50894"/>
    </source>
</evidence>
<dbReference type="PANTHER" id="PTHR45339:SF1">
    <property type="entry name" value="HYBRID SIGNAL TRANSDUCTION HISTIDINE KINASE J"/>
    <property type="match status" value="1"/>
</dbReference>
<keyword evidence="8" id="KW-0547">Nucleotide-binding</keyword>
<dbReference type="SMART" id="SM00448">
    <property type="entry name" value="REC"/>
    <property type="match status" value="2"/>
</dbReference>
<accession>A0A3B0XZX6</accession>
<dbReference type="Pfam" id="PF00989">
    <property type="entry name" value="PAS"/>
    <property type="match status" value="1"/>
</dbReference>
<evidence type="ECO:0000256" key="1">
    <source>
        <dbReference type="ARBA" id="ARBA00000085"/>
    </source>
</evidence>
<dbReference type="GO" id="GO:0000155">
    <property type="term" value="F:phosphorelay sensor kinase activity"/>
    <property type="evidence" value="ECO:0007669"/>
    <property type="project" value="InterPro"/>
</dbReference>
<dbReference type="InterPro" id="IPR013767">
    <property type="entry name" value="PAS_fold"/>
</dbReference>
<keyword evidence="4" id="KW-1003">Cell membrane</keyword>
<evidence type="ECO:0000256" key="7">
    <source>
        <dbReference type="ARBA" id="ARBA00022692"/>
    </source>
</evidence>
<dbReference type="PRINTS" id="PR00344">
    <property type="entry name" value="BCTRLSENSOR"/>
</dbReference>
<evidence type="ECO:0000256" key="14">
    <source>
        <dbReference type="SAM" id="Phobius"/>
    </source>
</evidence>
<keyword evidence="11 14" id="KW-1133">Transmembrane helix</keyword>
<dbReference type="FunFam" id="3.30.450.20:FF:000060">
    <property type="entry name" value="Sensor protein FixL"/>
    <property type="match status" value="1"/>
</dbReference>
<dbReference type="InterPro" id="IPR001789">
    <property type="entry name" value="Sig_transdc_resp-reg_receiver"/>
</dbReference>
<dbReference type="GO" id="GO:0005524">
    <property type="term" value="F:ATP binding"/>
    <property type="evidence" value="ECO:0007669"/>
    <property type="project" value="UniProtKB-KW"/>
</dbReference>